<reference evidence="4 5" key="1">
    <citation type="submission" date="2017-07" db="EMBL/GenBank/DDBJ databases">
        <title>Amycolatopsis antarcticus sp. nov., isolated from the surface of an Antarcticus brown macroalga.</title>
        <authorList>
            <person name="Wang J."/>
            <person name="Leiva S."/>
            <person name="Huang J."/>
            <person name="Huang Y."/>
        </authorList>
    </citation>
    <scope>NUCLEOTIDE SEQUENCE [LARGE SCALE GENOMIC DNA]</scope>
    <source>
        <strain evidence="4 5">AU-G6</strain>
    </source>
</reference>
<dbReference type="PRINTS" id="PR00080">
    <property type="entry name" value="SDRFAMILY"/>
</dbReference>
<dbReference type="PRINTS" id="PR00081">
    <property type="entry name" value="GDHRDH"/>
</dbReference>
<comment type="similarity">
    <text evidence="1">Belongs to the short-chain dehydrogenases/reductases (SDR) family.</text>
</comment>
<dbReference type="PANTHER" id="PTHR42879">
    <property type="entry name" value="3-OXOACYL-(ACYL-CARRIER-PROTEIN) REDUCTASE"/>
    <property type="match status" value="1"/>
</dbReference>
<evidence type="ECO:0000313" key="4">
    <source>
        <dbReference type="EMBL" id="OZM72282.1"/>
    </source>
</evidence>
<dbReference type="InterPro" id="IPR020904">
    <property type="entry name" value="Sc_DH/Rdtase_CS"/>
</dbReference>
<dbReference type="Proteomes" id="UP000242444">
    <property type="component" value="Unassembled WGS sequence"/>
</dbReference>
<name>A0A263D1G2_9PSEU</name>
<dbReference type="InterPro" id="IPR057326">
    <property type="entry name" value="KR_dom"/>
</dbReference>
<dbReference type="InterPro" id="IPR002347">
    <property type="entry name" value="SDR_fam"/>
</dbReference>
<evidence type="ECO:0000256" key="2">
    <source>
        <dbReference type="ARBA" id="ARBA00023002"/>
    </source>
</evidence>
<evidence type="ECO:0000259" key="3">
    <source>
        <dbReference type="SMART" id="SM00822"/>
    </source>
</evidence>
<dbReference type="RefSeq" id="WP_094863380.1">
    <property type="nucleotide sequence ID" value="NZ_NKYE01000008.1"/>
</dbReference>
<dbReference type="OrthoDB" id="9804774at2"/>
<dbReference type="InterPro" id="IPR050259">
    <property type="entry name" value="SDR"/>
</dbReference>
<comment type="caution">
    <text evidence="4">The sequence shown here is derived from an EMBL/GenBank/DDBJ whole genome shotgun (WGS) entry which is preliminary data.</text>
</comment>
<dbReference type="PANTHER" id="PTHR42879:SF2">
    <property type="entry name" value="3-OXOACYL-[ACYL-CARRIER-PROTEIN] REDUCTASE FABG"/>
    <property type="match status" value="1"/>
</dbReference>
<gene>
    <name evidence="4" type="ORF">CFN78_14790</name>
</gene>
<dbReference type="SUPFAM" id="SSF51735">
    <property type="entry name" value="NAD(P)-binding Rossmann-fold domains"/>
    <property type="match status" value="1"/>
</dbReference>
<protein>
    <submittedName>
        <fullName evidence="4">3-oxoacyl-ACP reductase</fullName>
    </submittedName>
</protein>
<sequence length="259" mass="26324">MSTPGTRPPARGRAGRVALVTGAAGGLGGVISQVLHENGHRVALTDLSGERAERAARALDPAGATAVGLALDVRDKASFERVLRELTSRWAEVHVLVNNAGESRIEPLMEITPESFSDVVATNLDGTFLGSQVFGAYFAGMGHGRIVNIASLAGQNGGTATGAHYAAAKGGVAAVTKVFARELAAAGVTVNAVAPGPLDLPVVRETVTPERLEAITGAIPTGGLGSPRFVADMVALLAAEHAGSVTGACWDANGGLFMR</sequence>
<dbReference type="AlphaFoldDB" id="A0A263D1G2"/>
<proteinExistence type="inferred from homology"/>
<dbReference type="FunFam" id="3.40.50.720:FF:000173">
    <property type="entry name" value="3-oxoacyl-[acyl-carrier protein] reductase"/>
    <property type="match status" value="1"/>
</dbReference>
<dbReference type="InParanoid" id="A0A263D1G2"/>
<feature type="domain" description="Ketoreductase" evidence="3">
    <location>
        <begin position="16"/>
        <end position="201"/>
    </location>
</feature>
<dbReference type="GO" id="GO:0032787">
    <property type="term" value="P:monocarboxylic acid metabolic process"/>
    <property type="evidence" value="ECO:0007669"/>
    <property type="project" value="UniProtKB-ARBA"/>
</dbReference>
<dbReference type="Pfam" id="PF13561">
    <property type="entry name" value="adh_short_C2"/>
    <property type="match status" value="1"/>
</dbReference>
<dbReference type="GO" id="GO:0016491">
    <property type="term" value="F:oxidoreductase activity"/>
    <property type="evidence" value="ECO:0007669"/>
    <property type="project" value="UniProtKB-KW"/>
</dbReference>
<dbReference type="InterPro" id="IPR036291">
    <property type="entry name" value="NAD(P)-bd_dom_sf"/>
</dbReference>
<dbReference type="EMBL" id="NKYE01000008">
    <property type="protein sequence ID" value="OZM72282.1"/>
    <property type="molecule type" value="Genomic_DNA"/>
</dbReference>
<organism evidence="4 5">
    <name type="scientific">Amycolatopsis antarctica</name>
    <dbReference type="NCBI Taxonomy" id="1854586"/>
    <lineage>
        <taxon>Bacteria</taxon>
        <taxon>Bacillati</taxon>
        <taxon>Actinomycetota</taxon>
        <taxon>Actinomycetes</taxon>
        <taxon>Pseudonocardiales</taxon>
        <taxon>Pseudonocardiaceae</taxon>
        <taxon>Amycolatopsis</taxon>
    </lineage>
</organism>
<dbReference type="SMART" id="SM00822">
    <property type="entry name" value="PKS_KR"/>
    <property type="match status" value="1"/>
</dbReference>
<evidence type="ECO:0000313" key="5">
    <source>
        <dbReference type="Proteomes" id="UP000242444"/>
    </source>
</evidence>
<dbReference type="Gene3D" id="3.40.50.720">
    <property type="entry name" value="NAD(P)-binding Rossmann-like Domain"/>
    <property type="match status" value="1"/>
</dbReference>
<dbReference type="PROSITE" id="PS00061">
    <property type="entry name" value="ADH_SHORT"/>
    <property type="match status" value="1"/>
</dbReference>
<keyword evidence="5" id="KW-1185">Reference proteome</keyword>
<accession>A0A263D1G2</accession>
<evidence type="ECO:0000256" key="1">
    <source>
        <dbReference type="ARBA" id="ARBA00006484"/>
    </source>
</evidence>
<keyword evidence="2" id="KW-0560">Oxidoreductase</keyword>